<evidence type="ECO:0000313" key="2">
    <source>
        <dbReference type="EMBL" id="KIW73035.1"/>
    </source>
</evidence>
<feature type="compositionally biased region" description="Pro residues" evidence="1">
    <location>
        <begin position="58"/>
        <end position="71"/>
    </location>
</feature>
<dbReference type="Proteomes" id="UP000054266">
    <property type="component" value="Unassembled WGS sequence"/>
</dbReference>
<name>A0A0D2G2M8_9EURO</name>
<evidence type="ECO:0000256" key="1">
    <source>
        <dbReference type="SAM" id="MobiDB-lite"/>
    </source>
</evidence>
<accession>A0A0D2G2M8</accession>
<organism evidence="2 3">
    <name type="scientific">Phialophora macrospora</name>
    <dbReference type="NCBI Taxonomy" id="1851006"/>
    <lineage>
        <taxon>Eukaryota</taxon>
        <taxon>Fungi</taxon>
        <taxon>Dikarya</taxon>
        <taxon>Ascomycota</taxon>
        <taxon>Pezizomycotina</taxon>
        <taxon>Eurotiomycetes</taxon>
        <taxon>Chaetothyriomycetidae</taxon>
        <taxon>Chaetothyriales</taxon>
        <taxon>Herpotrichiellaceae</taxon>
        <taxon>Phialophora</taxon>
    </lineage>
</organism>
<sequence length="301" mass="33354">MSKNRKPTVYLFVNKDSASVSLSRSHGKDASAILSHVQSCRNQKNKRLHMFRVDDGVPGPPAKRPGPPASRLPPQTTVSSRQSSPRPSPTLWSETSSSCSGSVSPSPVSSSDSASPRPHVREPPDVDELVDYLDSVSLTSGHQPPTYLHAGHDLYQQVVSSEDFLDFSQRTAGGINGYAMLACTAARMAIDIPSRREEFEIKATTYMQPSLQWLREQLADPQARIFTDRQILQEMLLHCVTNWYLGDFTAAQTHLKAMGCFTASLDLSRSSDRNLMDIINRCALYITNRTAADHHPRRSSE</sequence>
<dbReference type="EMBL" id="KN846956">
    <property type="protein sequence ID" value="KIW73035.1"/>
    <property type="molecule type" value="Genomic_DNA"/>
</dbReference>
<dbReference type="AlphaFoldDB" id="A0A0D2G2M8"/>
<evidence type="ECO:0008006" key="4">
    <source>
        <dbReference type="Google" id="ProtNLM"/>
    </source>
</evidence>
<dbReference type="HOGENOM" id="CLU_877176_0_0_1"/>
<feature type="compositionally biased region" description="Low complexity" evidence="1">
    <location>
        <begin position="73"/>
        <end position="117"/>
    </location>
</feature>
<feature type="region of interest" description="Disordered" evidence="1">
    <location>
        <begin position="50"/>
        <end position="124"/>
    </location>
</feature>
<proteinExistence type="predicted"/>
<evidence type="ECO:0000313" key="3">
    <source>
        <dbReference type="Proteomes" id="UP000054266"/>
    </source>
</evidence>
<gene>
    <name evidence="2" type="ORF">PV04_01187</name>
</gene>
<keyword evidence="3" id="KW-1185">Reference proteome</keyword>
<protein>
    <recommendedName>
        <fullName evidence="4">Transcription factor domain-containing protein</fullName>
    </recommendedName>
</protein>
<reference evidence="2 3" key="1">
    <citation type="submission" date="2015-01" db="EMBL/GenBank/DDBJ databases">
        <title>The Genome Sequence of Capronia semiimmersa CBS27337.</title>
        <authorList>
            <consortium name="The Broad Institute Genomics Platform"/>
            <person name="Cuomo C."/>
            <person name="de Hoog S."/>
            <person name="Gorbushina A."/>
            <person name="Stielow B."/>
            <person name="Teixiera M."/>
            <person name="Abouelleil A."/>
            <person name="Chapman S.B."/>
            <person name="Priest M."/>
            <person name="Young S.K."/>
            <person name="Wortman J."/>
            <person name="Nusbaum C."/>
            <person name="Birren B."/>
        </authorList>
    </citation>
    <scope>NUCLEOTIDE SEQUENCE [LARGE SCALE GENOMIC DNA]</scope>
    <source>
        <strain evidence="2 3">CBS 27337</strain>
    </source>
</reference>